<organism evidence="8 9">
    <name type="scientific">Macrostomum lignano</name>
    <dbReference type="NCBI Taxonomy" id="282301"/>
    <lineage>
        <taxon>Eukaryota</taxon>
        <taxon>Metazoa</taxon>
        <taxon>Spiralia</taxon>
        <taxon>Lophotrochozoa</taxon>
        <taxon>Platyhelminthes</taxon>
        <taxon>Rhabditophora</taxon>
        <taxon>Macrostomorpha</taxon>
        <taxon>Macrostomida</taxon>
        <taxon>Macrostomidae</taxon>
        <taxon>Macrostomum</taxon>
    </lineage>
</organism>
<dbReference type="InterPro" id="IPR025223">
    <property type="entry name" value="S1-like_RNA-bd_dom"/>
</dbReference>
<accession>A0A267ET08</accession>
<keyword evidence="9" id="KW-1185">Reference proteome</keyword>
<feature type="region of interest" description="Disordered" evidence="6">
    <location>
        <begin position="718"/>
        <end position="737"/>
    </location>
</feature>
<keyword evidence="2" id="KW-0963">Cytoplasm</keyword>
<dbReference type="InterPro" id="IPR036361">
    <property type="entry name" value="SAP_dom_sf"/>
</dbReference>
<feature type="compositionally biased region" description="Low complexity" evidence="6">
    <location>
        <begin position="406"/>
        <end position="429"/>
    </location>
</feature>
<evidence type="ECO:0000313" key="8">
    <source>
        <dbReference type="EMBL" id="PAA63882.1"/>
    </source>
</evidence>
<dbReference type="SMART" id="SM00513">
    <property type="entry name" value="SAP"/>
    <property type="match status" value="1"/>
</dbReference>
<evidence type="ECO:0000256" key="1">
    <source>
        <dbReference type="ARBA" id="ARBA00004496"/>
    </source>
</evidence>
<name>A0A267ET08_9PLAT</name>
<dbReference type="InterPro" id="IPR025224">
    <property type="entry name" value="CCAR1/CCAR2"/>
</dbReference>
<dbReference type="SUPFAM" id="SSF68906">
    <property type="entry name" value="SAP domain"/>
    <property type="match status" value="1"/>
</dbReference>
<feature type="compositionally biased region" description="Low complexity" evidence="6">
    <location>
        <begin position="93"/>
        <end position="103"/>
    </location>
</feature>
<feature type="compositionally biased region" description="Basic and acidic residues" evidence="6">
    <location>
        <begin position="493"/>
        <end position="514"/>
    </location>
</feature>
<dbReference type="PANTHER" id="PTHR14304:SF11">
    <property type="entry name" value="SAP DOMAIN-CONTAINING PROTEIN"/>
    <property type="match status" value="1"/>
</dbReference>
<feature type="region of interest" description="Disordered" evidence="6">
    <location>
        <begin position="471"/>
        <end position="535"/>
    </location>
</feature>
<dbReference type="PROSITE" id="PS50800">
    <property type="entry name" value="SAP"/>
    <property type="match status" value="1"/>
</dbReference>
<evidence type="ECO:0000259" key="7">
    <source>
        <dbReference type="PROSITE" id="PS50800"/>
    </source>
</evidence>
<dbReference type="Pfam" id="PF19256">
    <property type="entry name" value="LAIKA"/>
    <property type="match status" value="1"/>
</dbReference>
<comment type="caution">
    <text evidence="8">The sequence shown here is derived from an EMBL/GenBank/DDBJ whole genome shotgun (WGS) entry which is preliminary data.</text>
</comment>
<feature type="compositionally biased region" description="Low complexity" evidence="6">
    <location>
        <begin position="622"/>
        <end position="633"/>
    </location>
</feature>
<feature type="region of interest" description="Disordered" evidence="6">
    <location>
        <begin position="598"/>
        <end position="633"/>
    </location>
</feature>
<dbReference type="EMBL" id="NIVC01001808">
    <property type="protein sequence ID" value="PAA63882.1"/>
    <property type="molecule type" value="Genomic_DNA"/>
</dbReference>
<dbReference type="Gene3D" id="1.10.720.30">
    <property type="entry name" value="SAP domain"/>
    <property type="match status" value="1"/>
</dbReference>
<dbReference type="GO" id="GO:0005634">
    <property type="term" value="C:nucleus"/>
    <property type="evidence" value="ECO:0007669"/>
    <property type="project" value="TreeGrafter"/>
</dbReference>
<protein>
    <recommendedName>
        <fullName evidence="7">SAP domain-containing protein</fullName>
    </recommendedName>
</protein>
<feature type="region of interest" description="Disordered" evidence="6">
    <location>
        <begin position="871"/>
        <end position="913"/>
    </location>
</feature>
<dbReference type="InterPro" id="IPR003034">
    <property type="entry name" value="SAP_dom"/>
</dbReference>
<dbReference type="Pfam" id="PF02037">
    <property type="entry name" value="SAP"/>
    <property type="match status" value="1"/>
</dbReference>
<dbReference type="Pfam" id="PF14444">
    <property type="entry name" value="S1-like"/>
    <property type="match status" value="1"/>
</dbReference>
<dbReference type="OrthoDB" id="21006at2759"/>
<sequence length="921" mass="99400">KMLGSRPQSQKTTHGTITKLFEKFGYVNDDIFFVRNLVTGGQPRVGDHVSVVADHTPGKAAKWTARSVRIESRHRSSGSQASGRRDRGDSSHRSSAPSVAHAASVPHRVLGLPELSVMELRQRYPRLHPPSDLFHVINGWSAAFPIGSPIRLGCRTVNYHVFPREVDPLTLDEWSVLTGNSDAPVLEPQDQDYRYSAKVMLLSCPSLAELYRQTCSLAQAAADSRFRCIGLANALSFLCGFVSSGDSKSAPPDPLALGGPWSPSVDGEDVEGDPMVLVNTAIRHARRLAGVDLSGCSTWYKFMELHYYREPRRSSSSDSSQQQARLETVTYFLPDVWTAVPDAEQWGRLTEIIGQRVDALIYPPPPPPPPPPKEDEQGQPAADDADASSAPAETENAGDDGKSESADASATAATAEDSEADTSAAGSASQLSNLQAMKVADLRRELESRGRDSRGLKAQLVARLEEVLREEVEAKEADPEKPGDAAAETSENDDAKESGEKPRVSPLSDREQDRIRRHHRLPDTPALPAWPSRTAKGGRLRLESASLSQLLSNRLDSGGRESAFEVALFCEQFHEMLVRDCAYNICTALADCEQNEGEAGTTGAATSADDGSETQRKRPRLDSSAAADAGADEAATGLTRTIRPALLQACEFFDRDRTGQLASRDIEELVLSLGLLHSRSQIRRWVDKASGTEGASSLRYRRLTDQAVTAAEADAGYTAESAAQESGDSRPAPSVFQRAGGCPPVPADGGGGQAGLRLRLLRSAEATLAAVSARERLCRDEIPLAASGLEEADNRRREAETETVELKERVETLTQETAEHKRGYAEYRQLLRDALDAVNAARQPFVDLFEAERLAIEEARKQREAEAAAAEAAKAAAAEAEKAAAAEAGDGEADNSDSVKPDEAEISEVEGGKEWAVVDAV</sequence>
<dbReference type="PROSITE" id="PS00018">
    <property type="entry name" value="EF_HAND_1"/>
    <property type="match status" value="1"/>
</dbReference>
<dbReference type="SMART" id="SM01122">
    <property type="entry name" value="DBC1"/>
    <property type="match status" value="1"/>
</dbReference>
<dbReference type="GO" id="GO:0006355">
    <property type="term" value="P:regulation of DNA-templated transcription"/>
    <property type="evidence" value="ECO:0007669"/>
    <property type="project" value="InterPro"/>
</dbReference>
<dbReference type="AlphaFoldDB" id="A0A267ET08"/>
<evidence type="ECO:0000256" key="2">
    <source>
        <dbReference type="ARBA" id="ARBA00022490"/>
    </source>
</evidence>
<keyword evidence="3" id="KW-0597">Phosphoprotein</keyword>
<dbReference type="STRING" id="282301.A0A267ET08"/>
<comment type="subcellular location">
    <subcellularLocation>
        <location evidence="1">Cytoplasm</location>
    </subcellularLocation>
</comment>
<dbReference type="InterPro" id="IPR018247">
    <property type="entry name" value="EF_Hand_1_Ca_BS"/>
</dbReference>
<gene>
    <name evidence="8" type="ORF">BOX15_Mlig015350g2</name>
</gene>
<reference evidence="8 9" key="1">
    <citation type="submission" date="2017-06" db="EMBL/GenBank/DDBJ databases">
        <title>A platform for efficient transgenesis in Macrostomum lignano, a flatworm model organism for stem cell research.</title>
        <authorList>
            <person name="Berezikov E."/>
        </authorList>
    </citation>
    <scope>NUCLEOTIDE SEQUENCE [LARGE SCALE GENOMIC DNA]</scope>
    <source>
        <strain evidence="8">DV1</strain>
        <tissue evidence="8">Whole organism</tissue>
    </source>
</reference>
<feature type="compositionally biased region" description="Basic and acidic residues" evidence="6">
    <location>
        <begin position="83"/>
        <end position="92"/>
    </location>
</feature>
<dbReference type="InterPro" id="IPR045353">
    <property type="entry name" value="LAIKA"/>
</dbReference>
<dbReference type="Proteomes" id="UP000215902">
    <property type="component" value="Unassembled WGS sequence"/>
</dbReference>
<dbReference type="InterPro" id="IPR025954">
    <property type="entry name" value="DBC1/CARP1_inactive_NUDIX"/>
</dbReference>
<evidence type="ECO:0000256" key="5">
    <source>
        <dbReference type="SAM" id="Coils"/>
    </source>
</evidence>
<dbReference type="GO" id="GO:0005737">
    <property type="term" value="C:cytoplasm"/>
    <property type="evidence" value="ECO:0007669"/>
    <property type="project" value="UniProtKB-SubCell"/>
</dbReference>
<feature type="compositionally biased region" description="Pro residues" evidence="6">
    <location>
        <begin position="362"/>
        <end position="371"/>
    </location>
</feature>
<dbReference type="Pfam" id="PF14443">
    <property type="entry name" value="DBC1"/>
    <property type="match status" value="1"/>
</dbReference>
<dbReference type="PANTHER" id="PTHR14304">
    <property type="entry name" value="CELL DIVISION CYCLE AND APOPTOSIS REGULATOR PROTEIN"/>
    <property type="match status" value="1"/>
</dbReference>
<evidence type="ECO:0000313" key="9">
    <source>
        <dbReference type="Proteomes" id="UP000215902"/>
    </source>
</evidence>
<feature type="non-terminal residue" evidence="8">
    <location>
        <position position="1"/>
    </location>
</feature>
<feature type="region of interest" description="Disordered" evidence="6">
    <location>
        <begin position="62"/>
        <end position="103"/>
    </location>
</feature>
<feature type="compositionally biased region" description="Basic and acidic residues" evidence="6">
    <location>
        <begin position="471"/>
        <end position="483"/>
    </location>
</feature>
<feature type="coiled-coil region" evidence="5">
    <location>
        <begin position="789"/>
        <end position="816"/>
    </location>
</feature>
<feature type="domain" description="SAP" evidence="7">
    <location>
        <begin position="434"/>
        <end position="468"/>
    </location>
</feature>
<evidence type="ECO:0000256" key="6">
    <source>
        <dbReference type="SAM" id="MobiDB-lite"/>
    </source>
</evidence>
<feature type="region of interest" description="Disordered" evidence="6">
    <location>
        <begin position="359"/>
        <end position="437"/>
    </location>
</feature>
<evidence type="ECO:0000256" key="3">
    <source>
        <dbReference type="ARBA" id="ARBA00022553"/>
    </source>
</evidence>
<evidence type="ECO:0000256" key="4">
    <source>
        <dbReference type="ARBA" id="ARBA00023054"/>
    </source>
</evidence>
<feature type="compositionally biased region" description="Low complexity" evidence="6">
    <location>
        <begin position="598"/>
        <end position="609"/>
    </location>
</feature>
<proteinExistence type="predicted"/>
<keyword evidence="4 5" id="KW-0175">Coiled coil</keyword>